<comment type="caution">
    <text evidence="1">The sequence shown here is derived from an EMBL/GenBank/DDBJ whole genome shotgun (WGS) entry which is preliminary data.</text>
</comment>
<sequence>MRSRRYIFMTSASMNLSFCETLNEKLRFIIEPSEGMLKEVYEMWLSIDEDIPVAVTLTDLEICQAVCEQDQVINIDDFISNECAENLQ</sequence>
<evidence type="ECO:0000313" key="1">
    <source>
        <dbReference type="EMBL" id="GBM40479.1"/>
    </source>
</evidence>
<reference evidence="1 2" key="1">
    <citation type="journal article" date="2019" name="Sci. Rep.">
        <title>Orb-weaving spider Araneus ventricosus genome elucidates the spidroin gene catalogue.</title>
        <authorList>
            <person name="Kono N."/>
            <person name="Nakamura H."/>
            <person name="Ohtoshi R."/>
            <person name="Moran D.A.P."/>
            <person name="Shinohara A."/>
            <person name="Yoshida Y."/>
            <person name="Fujiwara M."/>
            <person name="Mori M."/>
            <person name="Tomita M."/>
            <person name="Arakawa K."/>
        </authorList>
    </citation>
    <scope>NUCLEOTIDE SEQUENCE [LARGE SCALE GENOMIC DNA]</scope>
</reference>
<dbReference type="Proteomes" id="UP000499080">
    <property type="component" value="Unassembled WGS sequence"/>
</dbReference>
<dbReference type="OrthoDB" id="6617542at2759"/>
<name>A0A4Y2FJC3_ARAVE</name>
<dbReference type="EMBL" id="BGPR01000931">
    <property type="protein sequence ID" value="GBM40479.1"/>
    <property type="molecule type" value="Genomic_DNA"/>
</dbReference>
<evidence type="ECO:0000313" key="2">
    <source>
        <dbReference type="Proteomes" id="UP000499080"/>
    </source>
</evidence>
<dbReference type="AlphaFoldDB" id="A0A4Y2FJC3"/>
<gene>
    <name evidence="1" type="ORF">AVEN_28637_1</name>
</gene>
<organism evidence="1 2">
    <name type="scientific">Araneus ventricosus</name>
    <name type="common">Orbweaver spider</name>
    <name type="synonym">Epeira ventricosa</name>
    <dbReference type="NCBI Taxonomy" id="182803"/>
    <lineage>
        <taxon>Eukaryota</taxon>
        <taxon>Metazoa</taxon>
        <taxon>Ecdysozoa</taxon>
        <taxon>Arthropoda</taxon>
        <taxon>Chelicerata</taxon>
        <taxon>Arachnida</taxon>
        <taxon>Araneae</taxon>
        <taxon>Araneomorphae</taxon>
        <taxon>Entelegynae</taxon>
        <taxon>Araneoidea</taxon>
        <taxon>Araneidae</taxon>
        <taxon>Araneus</taxon>
    </lineage>
</organism>
<accession>A0A4Y2FJC3</accession>
<protein>
    <submittedName>
        <fullName evidence="1">Uncharacterized protein</fullName>
    </submittedName>
</protein>
<proteinExistence type="predicted"/>
<keyword evidence="2" id="KW-1185">Reference proteome</keyword>